<evidence type="ECO:0008006" key="4">
    <source>
        <dbReference type="Google" id="ProtNLM"/>
    </source>
</evidence>
<dbReference type="AlphaFoldDB" id="A0A194VJU6"/>
<name>A0A194VJU6_CYTMA</name>
<dbReference type="GO" id="GO:0004672">
    <property type="term" value="F:protein kinase activity"/>
    <property type="evidence" value="ECO:0007669"/>
    <property type="project" value="InterPro"/>
</dbReference>
<gene>
    <name evidence="2" type="ORF">VM1G_11028</name>
</gene>
<accession>A0A194VJU6</accession>
<dbReference type="PROSITE" id="PS00108">
    <property type="entry name" value="PROTEIN_KINASE_ST"/>
    <property type="match status" value="1"/>
</dbReference>
<keyword evidence="1" id="KW-1133">Transmembrane helix</keyword>
<keyword evidence="1" id="KW-0812">Transmembrane</keyword>
<evidence type="ECO:0000313" key="3">
    <source>
        <dbReference type="Proteomes" id="UP000078559"/>
    </source>
</evidence>
<dbReference type="SUPFAM" id="SSF56112">
    <property type="entry name" value="Protein kinase-like (PK-like)"/>
    <property type="match status" value="1"/>
</dbReference>
<dbReference type="OrthoDB" id="5337378at2759"/>
<reference evidence="2" key="1">
    <citation type="submission" date="2014-12" db="EMBL/GenBank/DDBJ databases">
        <title>Genome Sequence of Valsa Canker Pathogens Uncovers a Specific Adaption of Colonization on Woody Bark.</title>
        <authorList>
            <person name="Yin Z."/>
            <person name="Liu H."/>
            <person name="Gao X."/>
            <person name="Li Z."/>
            <person name="Song N."/>
            <person name="Ke X."/>
            <person name="Dai Q."/>
            <person name="Wu Y."/>
            <person name="Sun Y."/>
            <person name="Xu J.-R."/>
            <person name="Kang Z.K."/>
            <person name="Wang L."/>
            <person name="Huang L."/>
        </authorList>
    </citation>
    <scope>NUCLEOTIDE SEQUENCE [LARGE SCALE GENOMIC DNA]</scope>
    <source>
        <strain evidence="2">03-8</strain>
    </source>
</reference>
<proteinExistence type="predicted"/>
<dbReference type="Gene3D" id="3.30.200.20">
    <property type="entry name" value="Phosphorylase Kinase, domain 1"/>
    <property type="match status" value="1"/>
</dbReference>
<dbReference type="EMBL" id="KN796125">
    <property type="protein sequence ID" value="KUI64248.1"/>
    <property type="molecule type" value="Genomic_DNA"/>
</dbReference>
<protein>
    <recommendedName>
        <fullName evidence="4">Protein kinase domain-containing protein</fullName>
    </recommendedName>
</protein>
<sequence length="444" mass="50143">MAKTHWSIRSGIWPTFSTDSDSDTDSRGLLDSKPRYHTQGHAHVLSIRTSRHRPFRLLRPRVAQRLVYVILVLVGLQFWLLHSAYCEALAEKYSPTLFTRLSRQDEDFLASSRWHLAVGDQRAERQSLLQNRRQWKTLGSGYEGDTFAYNDSVIKVFKPGRSPLRNCVPGVSPKMQWPPELPVSLLLGGLGDQQQGQTRDHASTLSAQNGFLPVLDYFLLPPPSRNSHPGEWYLVTPLLKSGTLEHLAKRLQQQEHALSPDEVDARFRPSFNRLLRALDIMHMEHDLCHDDIKMDNIFITKQSASTTRKGAFNDAFLTAATPWSQLYWHTINFARQALDGTAVALQVLEVSSDVFPPSTTDRDELRSQSGTGIIVDKAPDDDIHSFAMPALEATWGEWLWSGLGDSARKAFVVRRELHSGMSVSEKWAKIFGTMGILPTPYKGC</sequence>
<dbReference type="InterPro" id="IPR008271">
    <property type="entry name" value="Ser/Thr_kinase_AS"/>
</dbReference>
<organism evidence="2 3">
    <name type="scientific">Cytospora mali</name>
    <name type="common">Apple Valsa canker fungus</name>
    <name type="synonym">Valsa mali</name>
    <dbReference type="NCBI Taxonomy" id="578113"/>
    <lineage>
        <taxon>Eukaryota</taxon>
        <taxon>Fungi</taxon>
        <taxon>Dikarya</taxon>
        <taxon>Ascomycota</taxon>
        <taxon>Pezizomycotina</taxon>
        <taxon>Sordariomycetes</taxon>
        <taxon>Sordariomycetidae</taxon>
        <taxon>Diaporthales</taxon>
        <taxon>Cytosporaceae</taxon>
        <taxon>Cytospora</taxon>
    </lineage>
</organism>
<dbReference type="InterPro" id="IPR011009">
    <property type="entry name" value="Kinase-like_dom_sf"/>
</dbReference>
<dbReference type="Gene3D" id="1.10.510.10">
    <property type="entry name" value="Transferase(Phosphotransferase) domain 1"/>
    <property type="match status" value="1"/>
</dbReference>
<feature type="transmembrane region" description="Helical" evidence="1">
    <location>
        <begin position="66"/>
        <end position="85"/>
    </location>
</feature>
<keyword evidence="1" id="KW-0472">Membrane</keyword>
<evidence type="ECO:0000313" key="2">
    <source>
        <dbReference type="EMBL" id="KUI64248.1"/>
    </source>
</evidence>
<keyword evidence="3" id="KW-1185">Reference proteome</keyword>
<evidence type="ECO:0000256" key="1">
    <source>
        <dbReference type="SAM" id="Phobius"/>
    </source>
</evidence>
<dbReference type="Proteomes" id="UP000078559">
    <property type="component" value="Unassembled WGS sequence"/>
</dbReference>